<evidence type="ECO:0008006" key="3">
    <source>
        <dbReference type="Google" id="ProtNLM"/>
    </source>
</evidence>
<protein>
    <recommendedName>
        <fullName evidence="3">Secreted protein</fullName>
    </recommendedName>
</protein>
<gene>
    <name evidence="1" type="ORF">PoB_002749900</name>
</gene>
<proteinExistence type="predicted"/>
<accession>A0AAV4A083</accession>
<dbReference type="AlphaFoldDB" id="A0AAV4A083"/>
<sequence length="100" mass="10589">MACLGFCSSGFPVPFAGLCIVFSTSLWYTLIPRDSGVLCVAVFRPGKSALFQVLFLVLRGPLPFSTSKLEGGGGLVADHSPPDGCSFTQDLGFRHCEDTA</sequence>
<dbReference type="EMBL" id="BLXT01003182">
    <property type="protein sequence ID" value="GFO00994.1"/>
    <property type="molecule type" value="Genomic_DNA"/>
</dbReference>
<reference evidence="1 2" key="1">
    <citation type="journal article" date="2021" name="Elife">
        <title>Chloroplast acquisition without the gene transfer in kleptoplastic sea slugs, Plakobranchus ocellatus.</title>
        <authorList>
            <person name="Maeda T."/>
            <person name="Takahashi S."/>
            <person name="Yoshida T."/>
            <person name="Shimamura S."/>
            <person name="Takaki Y."/>
            <person name="Nagai Y."/>
            <person name="Toyoda A."/>
            <person name="Suzuki Y."/>
            <person name="Arimoto A."/>
            <person name="Ishii H."/>
            <person name="Satoh N."/>
            <person name="Nishiyama T."/>
            <person name="Hasebe M."/>
            <person name="Maruyama T."/>
            <person name="Minagawa J."/>
            <person name="Obokata J."/>
            <person name="Shigenobu S."/>
        </authorList>
    </citation>
    <scope>NUCLEOTIDE SEQUENCE [LARGE SCALE GENOMIC DNA]</scope>
</reference>
<evidence type="ECO:0000313" key="2">
    <source>
        <dbReference type="Proteomes" id="UP000735302"/>
    </source>
</evidence>
<evidence type="ECO:0000313" key="1">
    <source>
        <dbReference type="EMBL" id="GFO00994.1"/>
    </source>
</evidence>
<organism evidence="1 2">
    <name type="scientific">Plakobranchus ocellatus</name>
    <dbReference type="NCBI Taxonomy" id="259542"/>
    <lineage>
        <taxon>Eukaryota</taxon>
        <taxon>Metazoa</taxon>
        <taxon>Spiralia</taxon>
        <taxon>Lophotrochozoa</taxon>
        <taxon>Mollusca</taxon>
        <taxon>Gastropoda</taxon>
        <taxon>Heterobranchia</taxon>
        <taxon>Euthyneura</taxon>
        <taxon>Panpulmonata</taxon>
        <taxon>Sacoglossa</taxon>
        <taxon>Placobranchoidea</taxon>
        <taxon>Plakobranchidae</taxon>
        <taxon>Plakobranchus</taxon>
    </lineage>
</organism>
<name>A0AAV4A083_9GAST</name>
<comment type="caution">
    <text evidence="1">The sequence shown here is derived from an EMBL/GenBank/DDBJ whole genome shotgun (WGS) entry which is preliminary data.</text>
</comment>
<dbReference type="Proteomes" id="UP000735302">
    <property type="component" value="Unassembled WGS sequence"/>
</dbReference>
<keyword evidence="2" id="KW-1185">Reference proteome</keyword>